<protein>
    <submittedName>
        <fullName evidence="8">Zip-domain-containing protein</fullName>
    </submittedName>
</protein>
<evidence type="ECO:0000256" key="1">
    <source>
        <dbReference type="ARBA" id="ARBA00004141"/>
    </source>
</evidence>
<evidence type="ECO:0000313" key="9">
    <source>
        <dbReference type="Proteomes" id="UP000799421"/>
    </source>
</evidence>
<organism evidence="8 9">
    <name type="scientific">Piedraia hortae CBS 480.64</name>
    <dbReference type="NCBI Taxonomy" id="1314780"/>
    <lineage>
        <taxon>Eukaryota</taxon>
        <taxon>Fungi</taxon>
        <taxon>Dikarya</taxon>
        <taxon>Ascomycota</taxon>
        <taxon>Pezizomycotina</taxon>
        <taxon>Dothideomycetes</taxon>
        <taxon>Dothideomycetidae</taxon>
        <taxon>Capnodiales</taxon>
        <taxon>Piedraiaceae</taxon>
        <taxon>Piedraia</taxon>
    </lineage>
</organism>
<name>A0A6A7BSP5_9PEZI</name>
<evidence type="ECO:0000256" key="2">
    <source>
        <dbReference type="ARBA" id="ARBA00022692"/>
    </source>
</evidence>
<dbReference type="InterPro" id="IPR003689">
    <property type="entry name" value="ZIP"/>
</dbReference>
<gene>
    <name evidence="8" type="ORF">K470DRAFT_259936</name>
</gene>
<sequence length="253" mass="26634">MSGLIAMTSVLLVVGVEMFFASHGAGHSHAVDLDAIRGQHVPLQSRNKPLPPEPPFQDDDSDAELDHLDQIDPVSSAGLLHDPPAAAESPVSRQILQCLLLEAGILFHSVFIGMALSVSTGSAFVVLLFAISFHQTFEGLALGSRIAAIAFDPSSFKPWVMCLMYGITTPIGQAIGIALQGMYDPASELGLLMVGVVNAISTGLLLYAGLVQLLAEDLLSERSYHDLQGVLRVKACGAVVGGCFLMALVGAWA</sequence>
<dbReference type="Pfam" id="PF02535">
    <property type="entry name" value="Zip"/>
    <property type="match status" value="1"/>
</dbReference>
<comment type="subcellular location">
    <subcellularLocation>
        <location evidence="1">Membrane</location>
        <topology evidence="1">Multi-pass membrane protein</topology>
    </subcellularLocation>
</comment>
<feature type="transmembrane region" description="Helical" evidence="6">
    <location>
        <begin position="189"/>
        <end position="210"/>
    </location>
</feature>
<feature type="transmembrane region" description="Helical" evidence="6">
    <location>
        <begin position="105"/>
        <end position="131"/>
    </location>
</feature>
<proteinExistence type="predicted"/>
<dbReference type="AlphaFoldDB" id="A0A6A7BSP5"/>
<keyword evidence="4 6" id="KW-0472">Membrane</keyword>
<accession>A0A6A7BSP5</accession>
<reference evidence="8" key="1">
    <citation type="journal article" date="2020" name="Stud. Mycol.">
        <title>101 Dothideomycetes genomes: a test case for predicting lifestyles and emergence of pathogens.</title>
        <authorList>
            <person name="Haridas S."/>
            <person name="Albert R."/>
            <person name="Binder M."/>
            <person name="Bloem J."/>
            <person name="Labutti K."/>
            <person name="Salamov A."/>
            <person name="Andreopoulos B."/>
            <person name="Baker S."/>
            <person name="Barry K."/>
            <person name="Bills G."/>
            <person name="Bluhm B."/>
            <person name="Cannon C."/>
            <person name="Castanera R."/>
            <person name="Culley D."/>
            <person name="Daum C."/>
            <person name="Ezra D."/>
            <person name="Gonzalez J."/>
            <person name="Henrissat B."/>
            <person name="Kuo A."/>
            <person name="Liang C."/>
            <person name="Lipzen A."/>
            <person name="Lutzoni F."/>
            <person name="Magnuson J."/>
            <person name="Mondo S."/>
            <person name="Nolan M."/>
            <person name="Ohm R."/>
            <person name="Pangilinan J."/>
            <person name="Park H.-J."/>
            <person name="Ramirez L."/>
            <person name="Alfaro M."/>
            <person name="Sun H."/>
            <person name="Tritt A."/>
            <person name="Yoshinaga Y."/>
            <person name="Zwiers L.-H."/>
            <person name="Turgeon B."/>
            <person name="Goodwin S."/>
            <person name="Spatafora J."/>
            <person name="Crous P."/>
            <person name="Grigoriev I."/>
        </authorList>
    </citation>
    <scope>NUCLEOTIDE SEQUENCE</scope>
    <source>
        <strain evidence="8">CBS 480.64</strain>
    </source>
</reference>
<evidence type="ECO:0000256" key="3">
    <source>
        <dbReference type="ARBA" id="ARBA00022989"/>
    </source>
</evidence>
<dbReference type="Proteomes" id="UP000799421">
    <property type="component" value="Unassembled WGS sequence"/>
</dbReference>
<feature type="signal peptide" evidence="7">
    <location>
        <begin position="1"/>
        <end position="26"/>
    </location>
</feature>
<evidence type="ECO:0000313" key="8">
    <source>
        <dbReference type="EMBL" id="KAF2858346.1"/>
    </source>
</evidence>
<keyword evidence="2 6" id="KW-0812">Transmembrane</keyword>
<dbReference type="PANTHER" id="PTHR11040:SF60">
    <property type="entry name" value="FAMILY ZINC TRANSPORTER, PUTATIVE (AFU_ORTHOLOGUE AFUA_8G04010)-RELATED"/>
    <property type="match status" value="1"/>
</dbReference>
<evidence type="ECO:0000256" key="7">
    <source>
        <dbReference type="SAM" id="SignalP"/>
    </source>
</evidence>
<keyword evidence="7" id="KW-0732">Signal</keyword>
<evidence type="ECO:0000256" key="6">
    <source>
        <dbReference type="SAM" id="Phobius"/>
    </source>
</evidence>
<feature type="region of interest" description="Disordered" evidence="5">
    <location>
        <begin position="43"/>
        <end position="63"/>
    </location>
</feature>
<dbReference type="GO" id="GO:0005886">
    <property type="term" value="C:plasma membrane"/>
    <property type="evidence" value="ECO:0007669"/>
    <property type="project" value="TreeGrafter"/>
</dbReference>
<dbReference type="OrthoDB" id="448280at2759"/>
<keyword evidence="3 6" id="KW-1133">Transmembrane helix</keyword>
<feature type="transmembrane region" description="Helical" evidence="6">
    <location>
        <begin position="231"/>
        <end position="252"/>
    </location>
</feature>
<dbReference type="EMBL" id="MU006012">
    <property type="protein sequence ID" value="KAF2858346.1"/>
    <property type="molecule type" value="Genomic_DNA"/>
</dbReference>
<dbReference type="GO" id="GO:0005385">
    <property type="term" value="F:zinc ion transmembrane transporter activity"/>
    <property type="evidence" value="ECO:0007669"/>
    <property type="project" value="TreeGrafter"/>
</dbReference>
<keyword evidence="9" id="KW-1185">Reference proteome</keyword>
<feature type="chain" id="PRO_5025646871" evidence="7">
    <location>
        <begin position="27"/>
        <end position="253"/>
    </location>
</feature>
<evidence type="ECO:0000256" key="4">
    <source>
        <dbReference type="ARBA" id="ARBA00023136"/>
    </source>
</evidence>
<dbReference type="PANTHER" id="PTHR11040">
    <property type="entry name" value="ZINC/IRON TRANSPORTER"/>
    <property type="match status" value="1"/>
</dbReference>
<feature type="transmembrane region" description="Helical" evidence="6">
    <location>
        <begin position="162"/>
        <end position="183"/>
    </location>
</feature>
<evidence type="ECO:0000256" key="5">
    <source>
        <dbReference type="SAM" id="MobiDB-lite"/>
    </source>
</evidence>